<dbReference type="GO" id="GO:0016020">
    <property type="term" value="C:membrane"/>
    <property type="evidence" value="ECO:0007669"/>
    <property type="project" value="UniProtKB-SubCell"/>
</dbReference>
<dbReference type="VEuPathDB" id="FungiDB:PV06_10446"/>
<dbReference type="GO" id="GO:0006508">
    <property type="term" value="P:proteolysis"/>
    <property type="evidence" value="ECO:0007669"/>
    <property type="project" value="UniProtKB-KW"/>
</dbReference>
<evidence type="ECO:0000256" key="5">
    <source>
        <dbReference type="ARBA" id="ARBA00022670"/>
    </source>
</evidence>
<feature type="transmembrane region" description="Helical" evidence="10">
    <location>
        <begin position="117"/>
        <end position="136"/>
    </location>
</feature>
<feature type="transmembrane region" description="Helical" evidence="10">
    <location>
        <begin position="33"/>
        <end position="54"/>
    </location>
</feature>
<evidence type="ECO:0000313" key="13">
    <source>
        <dbReference type="Proteomes" id="UP000053342"/>
    </source>
</evidence>
<dbReference type="EC" id="3.4.21.105" evidence="4"/>
<protein>
    <recommendedName>
        <fullName evidence="4">rhomboid protease</fullName>
        <ecNumber evidence="4">3.4.21.105</ecNumber>
    </recommendedName>
</protein>
<dbReference type="STRING" id="215243.A0A0D2D256"/>
<feature type="transmembrane region" description="Helical" evidence="10">
    <location>
        <begin position="179"/>
        <end position="196"/>
    </location>
</feature>
<name>A0A0D2D256_9EURO</name>
<dbReference type="Proteomes" id="UP000053342">
    <property type="component" value="Unassembled WGS sequence"/>
</dbReference>
<dbReference type="AlphaFoldDB" id="A0A0D2D256"/>
<dbReference type="PANTHER" id="PTHR43066">
    <property type="entry name" value="RHOMBOID-RELATED PROTEIN"/>
    <property type="match status" value="1"/>
</dbReference>
<dbReference type="GeneID" id="27362520"/>
<reference evidence="12 13" key="1">
    <citation type="submission" date="2015-01" db="EMBL/GenBank/DDBJ databases">
        <title>The Genome Sequence of Exophiala oligosperma CBS72588.</title>
        <authorList>
            <consortium name="The Broad Institute Genomics Platform"/>
            <person name="Cuomo C."/>
            <person name="de Hoog S."/>
            <person name="Gorbushina A."/>
            <person name="Stielow B."/>
            <person name="Teixiera M."/>
            <person name="Abouelleil A."/>
            <person name="Chapman S.B."/>
            <person name="Priest M."/>
            <person name="Young S.K."/>
            <person name="Wortman J."/>
            <person name="Nusbaum C."/>
            <person name="Birren B."/>
        </authorList>
    </citation>
    <scope>NUCLEOTIDE SEQUENCE [LARGE SCALE GENOMIC DNA]</scope>
    <source>
        <strain evidence="12 13">CBS 72588</strain>
    </source>
</reference>
<feature type="transmembrane region" description="Helical" evidence="10">
    <location>
        <begin position="202"/>
        <end position="223"/>
    </location>
</feature>
<accession>A0A0D2D256</accession>
<evidence type="ECO:0000256" key="10">
    <source>
        <dbReference type="SAM" id="Phobius"/>
    </source>
</evidence>
<evidence type="ECO:0000256" key="7">
    <source>
        <dbReference type="ARBA" id="ARBA00022801"/>
    </source>
</evidence>
<keyword evidence="6 10" id="KW-0812">Transmembrane</keyword>
<comment type="similarity">
    <text evidence="3">Belongs to the peptidase S54 family.</text>
</comment>
<dbReference type="RefSeq" id="XP_016257619.1">
    <property type="nucleotide sequence ID" value="XM_016411999.1"/>
</dbReference>
<keyword evidence="13" id="KW-1185">Reference proteome</keyword>
<keyword evidence="5" id="KW-0645">Protease</keyword>
<evidence type="ECO:0000256" key="8">
    <source>
        <dbReference type="ARBA" id="ARBA00022989"/>
    </source>
</evidence>
<evidence type="ECO:0000256" key="4">
    <source>
        <dbReference type="ARBA" id="ARBA00013039"/>
    </source>
</evidence>
<organism evidence="12 13">
    <name type="scientific">Exophiala oligosperma</name>
    <dbReference type="NCBI Taxonomy" id="215243"/>
    <lineage>
        <taxon>Eukaryota</taxon>
        <taxon>Fungi</taxon>
        <taxon>Dikarya</taxon>
        <taxon>Ascomycota</taxon>
        <taxon>Pezizomycotina</taxon>
        <taxon>Eurotiomycetes</taxon>
        <taxon>Chaetothyriomycetidae</taxon>
        <taxon>Chaetothyriales</taxon>
        <taxon>Herpotrichiellaceae</taxon>
        <taxon>Exophiala</taxon>
    </lineage>
</organism>
<evidence type="ECO:0000256" key="9">
    <source>
        <dbReference type="ARBA" id="ARBA00023136"/>
    </source>
</evidence>
<dbReference type="OrthoDB" id="10257275at2759"/>
<dbReference type="InterPro" id="IPR035952">
    <property type="entry name" value="Rhomboid-like_sf"/>
</dbReference>
<evidence type="ECO:0000313" key="12">
    <source>
        <dbReference type="EMBL" id="KIW37403.1"/>
    </source>
</evidence>
<keyword evidence="9 10" id="KW-0472">Membrane</keyword>
<dbReference type="GO" id="GO:0004252">
    <property type="term" value="F:serine-type endopeptidase activity"/>
    <property type="evidence" value="ECO:0007669"/>
    <property type="project" value="InterPro"/>
</dbReference>
<dbReference type="InterPro" id="IPR022764">
    <property type="entry name" value="Peptidase_S54_rhomboid_dom"/>
</dbReference>
<dbReference type="HOGENOM" id="CLU_084816_0_0_1"/>
<feature type="domain" description="Peptidase S54 rhomboid" evidence="11">
    <location>
        <begin position="77"/>
        <end position="219"/>
    </location>
</feature>
<dbReference type="SUPFAM" id="SSF144091">
    <property type="entry name" value="Rhomboid-like"/>
    <property type="match status" value="1"/>
</dbReference>
<comment type="catalytic activity">
    <reaction evidence="1">
        <text>Cleaves type-1 transmembrane domains using a catalytic dyad composed of serine and histidine that are contributed by different transmembrane domains.</text>
        <dbReference type="EC" id="3.4.21.105"/>
    </reaction>
</comment>
<dbReference type="Gene3D" id="1.20.1540.10">
    <property type="entry name" value="Rhomboid-like"/>
    <property type="match status" value="1"/>
</dbReference>
<keyword evidence="7" id="KW-0378">Hydrolase</keyword>
<dbReference type="Pfam" id="PF01694">
    <property type="entry name" value="Rhomboid"/>
    <property type="match status" value="1"/>
</dbReference>
<sequence length="292" mass="32341">MAVPQQQPRISTNSLPLPNARFFFVNPSRVRSYLLRLPLFTRLILLAIVAFWLLELQTVWSVTQWGALIPKEVGFGTMYRLNTFPLIHMGFFHMLMDTICLVPLLERFEAEWGTLTTLALFMGPLGQIPAVLYLIFDGLILRDNTPVLGSSVWVFLLLAAESIKTYRANPHIEISGQKIPTWITPLAIVVVTSVLIPNTSFLGHLSGCITGYLWGLGYIRFLAPPEKVLRWIEGKLNLLGRLPHYVSVDQKTYGRYGVLPTSSTAGPGEHMSPIGLGWIGGGSGSGGQRLGP</sequence>
<proteinExistence type="inferred from homology"/>
<feature type="transmembrane region" description="Helical" evidence="10">
    <location>
        <begin position="86"/>
        <end position="105"/>
    </location>
</feature>
<evidence type="ECO:0000259" key="11">
    <source>
        <dbReference type="Pfam" id="PF01694"/>
    </source>
</evidence>
<gene>
    <name evidence="12" type="ORF">PV06_10446</name>
</gene>
<keyword evidence="8 10" id="KW-1133">Transmembrane helix</keyword>
<dbReference type="PANTHER" id="PTHR43066:SF1">
    <property type="entry name" value="RHOMBOID PROTEIN 2"/>
    <property type="match status" value="1"/>
</dbReference>
<comment type="subcellular location">
    <subcellularLocation>
        <location evidence="2">Membrane</location>
        <topology evidence="2">Multi-pass membrane protein</topology>
    </subcellularLocation>
</comment>
<evidence type="ECO:0000256" key="6">
    <source>
        <dbReference type="ARBA" id="ARBA00022692"/>
    </source>
</evidence>
<dbReference type="EMBL" id="KN847344">
    <property type="protein sequence ID" value="KIW37403.1"/>
    <property type="molecule type" value="Genomic_DNA"/>
</dbReference>
<evidence type="ECO:0000256" key="3">
    <source>
        <dbReference type="ARBA" id="ARBA00009045"/>
    </source>
</evidence>
<evidence type="ECO:0000256" key="1">
    <source>
        <dbReference type="ARBA" id="ARBA00000156"/>
    </source>
</evidence>
<evidence type="ECO:0000256" key="2">
    <source>
        <dbReference type="ARBA" id="ARBA00004141"/>
    </source>
</evidence>